<proteinExistence type="predicted"/>
<evidence type="ECO:0000313" key="1">
    <source>
        <dbReference type="EMBL" id="EQD62646.1"/>
    </source>
</evidence>
<name>T1APY8_9ZZZZ</name>
<protein>
    <submittedName>
        <fullName evidence="1">Metabolite transport protein</fullName>
    </submittedName>
</protein>
<sequence length="69" mass="7891">MAESPRWLMGQGRNREAAHMLARFVPVDRQQLEAMTSRLGDAVHFVARVPHTKKSLGYAELFHPAYLRS</sequence>
<organism evidence="1">
    <name type="scientific">mine drainage metagenome</name>
    <dbReference type="NCBI Taxonomy" id="410659"/>
    <lineage>
        <taxon>unclassified sequences</taxon>
        <taxon>metagenomes</taxon>
        <taxon>ecological metagenomes</taxon>
    </lineage>
</organism>
<dbReference type="EMBL" id="AUZZ01001850">
    <property type="protein sequence ID" value="EQD62646.1"/>
    <property type="molecule type" value="Genomic_DNA"/>
</dbReference>
<reference evidence="1" key="2">
    <citation type="journal article" date="2014" name="ISME J.">
        <title>Microbial stratification in low pH oxic and suboxic macroscopic growths along an acid mine drainage.</title>
        <authorList>
            <person name="Mendez-Garcia C."/>
            <person name="Mesa V."/>
            <person name="Sprenger R.R."/>
            <person name="Richter M."/>
            <person name="Diez M.S."/>
            <person name="Solano J."/>
            <person name="Bargiela R."/>
            <person name="Golyshina O.V."/>
            <person name="Manteca A."/>
            <person name="Ramos J.L."/>
            <person name="Gallego J.R."/>
            <person name="Llorente I."/>
            <person name="Martins Dos Santos V.A."/>
            <person name="Jensen O.N."/>
            <person name="Pelaez A.I."/>
            <person name="Sanchez J."/>
            <person name="Ferrer M."/>
        </authorList>
    </citation>
    <scope>NUCLEOTIDE SEQUENCE</scope>
</reference>
<dbReference type="Gene3D" id="1.10.286.90">
    <property type="entry name" value="MFS transporter, transmembrane helix TM10b"/>
    <property type="match status" value="1"/>
</dbReference>
<accession>T1APY8</accession>
<reference evidence="1" key="1">
    <citation type="submission" date="2013-08" db="EMBL/GenBank/DDBJ databases">
        <authorList>
            <person name="Mendez C."/>
            <person name="Richter M."/>
            <person name="Ferrer M."/>
            <person name="Sanchez J."/>
        </authorList>
    </citation>
    <scope>NUCLEOTIDE SEQUENCE</scope>
</reference>
<feature type="non-terminal residue" evidence="1">
    <location>
        <position position="69"/>
    </location>
</feature>
<dbReference type="AlphaFoldDB" id="T1APY8"/>
<gene>
    <name evidence="1" type="ORF">B2A_02725</name>
</gene>
<comment type="caution">
    <text evidence="1">The sequence shown here is derived from an EMBL/GenBank/DDBJ whole genome shotgun (WGS) entry which is preliminary data.</text>
</comment>